<dbReference type="GO" id="GO:0004791">
    <property type="term" value="F:thioredoxin-disulfide reductase (NADPH) activity"/>
    <property type="evidence" value="ECO:0007669"/>
    <property type="project" value="TreeGrafter"/>
</dbReference>
<accession>A0A9I9CV99</accession>
<keyword evidence="2" id="KW-0676">Redox-active center</keyword>
<name>A0A9I9CV99_CUCME</name>
<reference evidence="3" key="1">
    <citation type="submission" date="2023-03" db="UniProtKB">
        <authorList>
            <consortium name="EnsemblPlants"/>
        </authorList>
    </citation>
    <scope>IDENTIFICATION</scope>
</reference>
<dbReference type="PANTHER" id="PTHR13544">
    <property type="entry name" value="SELENOPROTEIN T"/>
    <property type="match status" value="1"/>
</dbReference>
<dbReference type="Gramene" id="MELO3C009158.2.1">
    <property type="protein sequence ID" value="MELO3C009158.2.1"/>
    <property type="gene ID" value="MELO3C009158.2"/>
</dbReference>
<dbReference type="Gene3D" id="3.40.30.10">
    <property type="entry name" value="Glutaredoxin"/>
    <property type="match status" value="1"/>
</dbReference>
<evidence type="ECO:0008006" key="4">
    <source>
        <dbReference type="Google" id="ProtNLM"/>
    </source>
</evidence>
<dbReference type="GO" id="GO:0045454">
    <property type="term" value="P:cell redox homeostasis"/>
    <property type="evidence" value="ECO:0007669"/>
    <property type="project" value="TreeGrafter"/>
</dbReference>
<dbReference type="InterPro" id="IPR036249">
    <property type="entry name" value="Thioredoxin-like_sf"/>
</dbReference>
<dbReference type="PANTHER" id="PTHR13544:SF0">
    <property type="entry name" value="THIOREDOXIN REDUCTASE-LIKE SELENOPROTEIN T"/>
    <property type="match status" value="1"/>
</dbReference>
<proteinExistence type="predicted"/>
<dbReference type="InterPro" id="IPR011893">
    <property type="entry name" value="Selenoprotein_Rdx-typ"/>
</dbReference>
<dbReference type="SUPFAM" id="SSF52833">
    <property type="entry name" value="Thioredoxin-like"/>
    <property type="match status" value="1"/>
</dbReference>
<evidence type="ECO:0000256" key="1">
    <source>
        <dbReference type="ARBA" id="ARBA00022729"/>
    </source>
</evidence>
<dbReference type="Pfam" id="PF10262">
    <property type="entry name" value="Rdx"/>
    <property type="match status" value="1"/>
</dbReference>
<dbReference type="AlphaFoldDB" id="A0A9I9CV99"/>
<dbReference type="GO" id="GO:0005789">
    <property type="term" value="C:endoplasmic reticulum membrane"/>
    <property type="evidence" value="ECO:0007669"/>
    <property type="project" value="TreeGrafter"/>
</dbReference>
<keyword evidence="1" id="KW-0732">Signal</keyword>
<dbReference type="InterPro" id="IPR019389">
    <property type="entry name" value="Selenoprotein_T"/>
</dbReference>
<dbReference type="EnsemblPlants" id="MELO3C009158.2.1">
    <property type="protein sequence ID" value="MELO3C009158.2.1"/>
    <property type="gene ID" value="MELO3C009158.2"/>
</dbReference>
<evidence type="ECO:0000313" key="3">
    <source>
        <dbReference type="EnsemblPlants" id="MELO3C009158.2.1"/>
    </source>
</evidence>
<sequence length="263" mass="29582">YFRLLVLRFLPKKHFTFFSLRLRISHILESVASLIPMDRTRIVLLGLPIFLLFTDIVNLFTPPPPKPAANHPPPRVHYQPKSQSVIQEPLEFPTEKRSVIGGIGQGSVININFCVSCSYRGTAINMKNMLESSFPGVEVILANYPPPFPKRLLSKVVPVVQFGIIGIIVAGEHIFPRLGMVPPPWYYSLRANRFGSIASTWLFGNFVQSFLQSSGAFEVYCNGEMVFSKLKEQRFPGEIELRDLIGRKLSGSRFVDNSGGVWS</sequence>
<organism evidence="3">
    <name type="scientific">Cucumis melo</name>
    <name type="common">Muskmelon</name>
    <dbReference type="NCBI Taxonomy" id="3656"/>
    <lineage>
        <taxon>Eukaryota</taxon>
        <taxon>Viridiplantae</taxon>
        <taxon>Streptophyta</taxon>
        <taxon>Embryophyta</taxon>
        <taxon>Tracheophyta</taxon>
        <taxon>Spermatophyta</taxon>
        <taxon>Magnoliopsida</taxon>
        <taxon>eudicotyledons</taxon>
        <taxon>Gunneridae</taxon>
        <taxon>Pentapetalae</taxon>
        <taxon>rosids</taxon>
        <taxon>fabids</taxon>
        <taxon>Cucurbitales</taxon>
        <taxon>Cucurbitaceae</taxon>
        <taxon>Benincaseae</taxon>
        <taxon>Cucumis</taxon>
    </lineage>
</organism>
<dbReference type="NCBIfam" id="TIGR02174">
    <property type="entry name" value="CXXU_selWTH"/>
    <property type="match status" value="1"/>
</dbReference>
<protein>
    <recommendedName>
        <fullName evidence="4">SelT-like protein</fullName>
    </recommendedName>
</protein>
<evidence type="ECO:0000256" key="2">
    <source>
        <dbReference type="ARBA" id="ARBA00023284"/>
    </source>
</evidence>